<name>A0A0P6XAN0_9CHLR</name>
<reference evidence="4 5" key="1">
    <citation type="submission" date="2015-07" db="EMBL/GenBank/DDBJ databases">
        <title>Genome sequence of Ornatilinea apprima DSM 23815.</title>
        <authorList>
            <person name="Hemp J."/>
            <person name="Ward L.M."/>
            <person name="Pace L.A."/>
            <person name="Fischer W.W."/>
        </authorList>
    </citation>
    <scope>NUCLEOTIDE SEQUENCE [LARGE SCALE GENOMIC DNA]</scope>
    <source>
        <strain evidence="4 5">P3M-1</strain>
    </source>
</reference>
<protein>
    <recommendedName>
        <fullName evidence="6">Extracellular solute-binding protein</fullName>
    </recommendedName>
</protein>
<gene>
    <name evidence="4" type="ORF">ADN00_04880</name>
</gene>
<dbReference type="EMBL" id="LGCL01000015">
    <property type="protein sequence ID" value="KPL79182.1"/>
    <property type="molecule type" value="Genomic_DNA"/>
</dbReference>
<evidence type="ECO:0008006" key="6">
    <source>
        <dbReference type="Google" id="ProtNLM"/>
    </source>
</evidence>
<comment type="similarity">
    <text evidence="1">Belongs to the bacterial solute-binding protein 1 family.</text>
</comment>
<keyword evidence="5" id="KW-1185">Reference proteome</keyword>
<organism evidence="4 5">
    <name type="scientific">Ornatilinea apprima</name>
    <dbReference type="NCBI Taxonomy" id="1134406"/>
    <lineage>
        <taxon>Bacteria</taxon>
        <taxon>Bacillati</taxon>
        <taxon>Chloroflexota</taxon>
        <taxon>Anaerolineae</taxon>
        <taxon>Anaerolineales</taxon>
        <taxon>Anaerolineaceae</taxon>
        <taxon>Ornatilinea</taxon>
    </lineage>
</organism>
<keyword evidence="2" id="KW-0813">Transport</keyword>
<evidence type="ECO:0000256" key="3">
    <source>
        <dbReference type="ARBA" id="ARBA00022729"/>
    </source>
</evidence>
<dbReference type="PANTHER" id="PTHR43649">
    <property type="entry name" value="ARABINOSE-BINDING PROTEIN-RELATED"/>
    <property type="match status" value="1"/>
</dbReference>
<keyword evidence="3" id="KW-0732">Signal</keyword>
<accession>A0A0P6XAN0</accession>
<evidence type="ECO:0000256" key="2">
    <source>
        <dbReference type="ARBA" id="ARBA00022448"/>
    </source>
</evidence>
<evidence type="ECO:0000256" key="1">
    <source>
        <dbReference type="ARBA" id="ARBA00008520"/>
    </source>
</evidence>
<dbReference type="AlphaFoldDB" id="A0A0P6XAN0"/>
<dbReference type="PANTHER" id="PTHR43649:SF34">
    <property type="entry name" value="ABC TRANSPORTER PERIPLASMIC-BINDING PROTEIN YCJN-RELATED"/>
    <property type="match status" value="1"/>
</dbReference>
<evidence type="ECO:0000313" key="4">
    <source>
        <dbReference type="EMBL" id="KPL79182.1"/>
    </source>
</evidence>
<dbReference type="PROSITE" id="PS51257">
    <property type="entry name" value="PROKAR_LIPOPROTEIN"/>
    <property type="match status" value="1"/>
</dbReference>
<dbReference type="STRING" id="1134406.ADN00_04880"/>
<comment type="caution">
    <text evidence="4">The sequence shown here is derived from an EMBL/GenBank/DDBJ whole genome shotgun (WGS) entry which is preliminary data.</text>
</comment>
<dbReference type="InterPro" id="IPR006059">
    <property type="entry name" value="SBP"/>
</dbReference>
<dbReference type="RefSeq" id="WP_075061830.1">
    <property type="nucleotide sequence ID" value="NZ_LGCL01000015.1"/>
</dbReference>
<dbReference type="OrthoDB" id="158763at2"/>
<evidence type="ECO:0000313" key="5">
    <source>
        <dbReference type="Proteomes" id="UP000050417"/>
    </source>
</evidence>
<proteinExistence type="inferred from homology"/>
<dbReference type="Proteomes" id="UP000050417">
    <property type="component" value="Unassembled WGS sequence"/>
</dbReference>
<dbReference type="InterPro" id="IPR050490">
    <property type="entry name" value="Bact_solute-bd_prot1"/>
</dbReference>
<dbReference type="Pfam" id="PF13416">
    <property type="entry name" value="SBP_bac_8"/>
    <property type="match status" value="1"/>
</dbReference>
<dbReference type="SUPFAM" id="SSF53850">
    <property type="entry name" value="Periplasmic binding protein-like II"/>
    <property type="match status" value="1"/>
</dbReference>
<dbReference type="Gene3D" id="3.40.190.10">
    <property type="entry name" value="Periplasmic binding protein-like II"/>
    <property type="match status" value="1"/>
</dbReference>
<sequence length="450" mass="48044">MKASKSSLSQRIFPLAASLVITSLLLAGCGNLNLPGLLRTVIPPTQTAPNSPLQATVSIPVDETATLPAPTATPSGPQTLTIWVPPQFDPQSGTPAGQQFQARINQFMNENPGVIIETRIKAAAGSGSLLESLTLANAAATPESLPALVALPRSDMEVAALKGLIFPMDDYTSVIDQSDWFDYARQLALLQGATYGIPFAGDAMLLLYRPARVGASPLNWKEILSRGQPLAFPAADPQSLLTLLLYLSAGGQIVDSQGRPTLSAETLTSVLELYAEGAAQGTFPNMIADVQSDAQAWQFYRDKSANMVITWSSRYLSELPVDTSAVAITALDDKDYTLATGWMWALSDPLPERRAMSVKLAEYLTESEYLAQWSPVSGQLPVRPSGLNAITNQSLRSLLGQVIQSSNVRPTNDLITGVGPLLQESTLAMIERLNDPAQAAATVAERLNSP</sequence>